<keyword evidence="3 5" id="KW-0378">Hydrolase</keyword>
<keyword evidence="1" id="KW-0719">Serine esterase</keyword>
<dbReference type="EMBL" id="KZ825055">
    <property type="protein sequence ID" value="RAH62494.1"/>
    <property type="molecule type" value="Genomic_DNA"/>
</dbReference>
<dbReference type="RefSeq" id="XP_025520416.1">
    <property type="nucleotide sequence ID" value="XM_025661444.1"/>
</dbReference>
<organism evidence="6 7">
    <name type="scientific">Aspergillus piperis CBS 112811</name>
    <dbReference type="NCBI Taxonomy" id="1448313"/>
    <lineage>
        <taxon>Eukaryota</taxon>
        <taxon>Fungi</taxon>
        <taxon>Dikarya</taxon>
        <taxon>Ascomycota</taxon>
        <taxon>Pezizomycotina</taxon>
        <taxon>Eurotiomycetes</taxon>
        <taxon>Eurotiomycetidae</taxon>
        <taxon>Eurotiales</taxon>
        <taxon>Aspergillaceae</taxon>
        <taxon>Aspergillus</taxon>
        <taxon>Aspergillus subgen. Circumdati</taxon>
    </lineage>
</organism>
<proteinExistence type="inferred from homology"/>
<dbReference type="GO" id="GO:0052689">
    <property type="term" value="F:carboxylic ester hydrolase activity"/>
    <property type="evidence" value="ECO:0007669"/>
    <property type="project" value="UniProtKB-KW"/>
</dbReference>
<dbReference type="Pfam" id="PF07519">
    <property type="entry name" value="Tannase"/>
    <property type="match status" value="1"/>
</dbReference>
<evidence type="ECO:0000313" key="6">
    <source>
        <dbReference type="EMBL" id="RAH62494.1"/>
    </source>
</evidence>
<dbReference type="AlphaFoldDB" id="A0A8G1VQX0"/>
<comment type="similarity">
    <text evidence="5">Belongs to the tannase family.</text>
</comment>
<sequence>MGRCCYRSHCYSFSQQQTNHMFPPVVEKTMGYYSPPCELEQGMYEIIDACDALDGRTDGVVSRTDPCKLNFNLSSSIGIPYFCNAASAITGYEPAQNGTITAEGVAAVEDILKGLHDPNGLGAYLSFQYGTSLDDATTIYDETTNSWTASTSETSNLEWSNFTYDTLREYIYTGWQMYEETLQTTWPDLTATLDAGVKIIHHHGESDSSIPPALSVHYHESVRSILYPDLSFNESTARLNAWYKLFLVPGGAHCAANPYQGGPWPQTTLGSLIEWVEQGVVPERLNATYTSGSDAGSEAQLCAWPSRPLWSGKATKFDCVYDQASIDTWHYRFDSYKEPLY</sequence>
<reference evidence="6 7" key="1">
    <citation type="submission" date="2018-02" db="EMBL/GenBank/DDBJ databases">
        <title>The genomes of Aspergillus section Nigri reveals drivers in fungal speciation.</title>
        <authorList>
            <consortium name="DOE Joint Genome Institute"/>
            <person name="Vesth T.C."/>
            <person name="Nybo J."/>
            <person name="Theobald S."/>
            <person name="Brandl J."/>
            <person name="Frisvad J.C."/>
            <person name="Nielsen K.F."/>
            <person name="Lyhne E.K."/>
            <person name="Kogle M.E."/>
            <person name="Kuo A."/>
            <person name="Riley R."/>
            <person name="Clum A."/>
            <person name="Nolan M."/>
            <person name="Lipzen A."/>
            <person name="Salamov A."/>
            <person name="Henrissat B."/>
            <person name="Wiebenga A."/>
            <person name="De vries R.P."/>
            <person name="Grigoriev I.V."/>
            <person name="Mortensen U.H."/>
            <person name="Andersen M.R."/>
            <person name="Baker S.E."/>
        </authorList>
    </citation>
    <scope>NUCLEOTIDE SEQUENCE [LARGE SCALE GENOMIC DNA]</scope>
    <source>
        <strain evidence="6 7">CBS 112811</strain>
    </source>
</reference>
<keyword evidence="7" id="KW-1185">Reference proteome</keyword>
<dbReference type="PANTHER" id="PTHR33938">
    <property type="entry name" value="FERULOYL ESTERASE B-RELATED"/>
    <property type="match status" value="1"/>
</dbReference>
<evidence type="ECO:0000313" key="7">
    <source>
        <dbReference type="Proteomes" id="UP000249526"/>
    </source>
</evidence>
<keyword evidence="2" id="KW-0732">Signal</keyword>
<dbReference type="Proteomes" id="UP000249526">
    <property type="component" value="Unassembled WGS sequence"/>
</dbReference>
<name>A0A8G1VQX0_9EURO</name>
<keyword evidence="4" id="KW-1015">Disulfide bond</keyword>
<evidence type="ECO:0000256" key="5">
    <source>
        <dbReference type="RuleBase" id="RU361238"/>
    </source>
</evidence>
<dbReference type="InterPro" id="IPR011118">
    <property type="entry name" value="Tannase/feruloyl_esterase"/>
</dbReference>
<dbReference type="EC" id="3.1.1.-" evidence="5"/>
<gene>
    <name evidence="6" type="ORF">BO85DRAFT_456436</name>
</gene>
<accession>A0A8G1VQX0</accession>
<evidence type="ECO:0000256" key="2">
    <source>
        <dbReference type="ARBA" id="ARBA00022729"/>
    </source>
</evidence>
<protein>
    <recommendedName>
        <fullName evidence="5">Carboxylic ester hydrolase</fullName>
        <ecNumber evidence="5">3.1.1.-</ecNumber>
    </recommendedName>
</protein>
<evidence type="ECO:0000256" key="3">
    <source>
        <dbReference type="ARBA" id="ARBA00022801"/>
    </source>
</evidence>
<evidence type="ECO:0000256" key="4">
    <source>
        <dbReference type="ARBA" id="ARBA00023157"/>
    </source>
</evidence>
<dbReference type="GeneID" id="37164846"/>
<dbReference type="PANTHER" id="PTHR33938:SF16">
    <property type="entry name" value="CARBOXYLIC ESTER HYDROLASE"/>
    <property type="match status" value="1"/>
</dbReference>
<evidence type="ECO:0000256" key="1">
    <source>
        <dbReference type="ARBA" id="ARBA00022487"/>
    </source>
</evidence>